<dbReference type="InterPro" id="IPR057739">
    <property type="entry name" value="Glyco_hydro_29_N"/>
</dbReference>
<dbReference type="InterPro" id="IPR000933">
    <property type="entry name" value="Glyco_hydro_29"/>
</dbReference>
<dbReference type="PANTHER" id="PTHR10030:SF37">
    <property type="entry name" value="ALPHA-L-FUCOSIDASE-RELATED"/>
    <property type="match status" value="1"/>
</dbReference>
<comment type="caution">
    <text evidence="8">The sequence shown here is derived from an EMBL/GenBank/DDBJ whole genome shotgun (WGS) entry which is preliminary data.</text>
</comment>
<evidence type="ECO:0000313" key="8">
    <source>
        <dbReference type="EMBL" id="MFD2114559.1"/>
    </source>
</evidence>
<feature type="domain" description="Glycoside hydrolase family 29 N-terminal" evidence="7">
    <location>
        <begin position="13"/>
        <end position="323"/>
    </location>
</feature>
<dbReference type="PANTHER" id="PTHR10030">
    <property type="entry name" value="ALPHA-L-FUCOSIDASE"/>
    <property type="match status" value="1"/>
</dbReference>
<evidence type="ECO:0000256" key="5">
    <source>
        <dbReference type="ARBA" id="ARBA00022801"/>
    </source>
</evidence>
<dbReference type="Pfam" id="PF01120">
    <property type="entry name" value="Alpha_L_fucos"/>
    <property type="match status" value="1"/>
</dbReference>
<dbReference type="PRINTS" id="PR00741">
    <property type="entry name" value="GLHYDRLASE29"/>
</dbReference>
<evidence type="ECO:0000256" key="1">
    <source>
        <dbReference type="ARBA" id="ARBA00004071"/>
    </source>
</evidence>
<keyword evidence="9" id="KW-1185">Reference proteome</keyword>
<comment type="similarity">
    <text evidence="2">Belongs to the glycosyl hydrolase 29 family.</text>
</comment>
<organism evidence="8 9">
    <name type="scientific">Paenibacillus yanchengensis</name>
    <dbReference type="NCBI Taxonomy" id="2035833"/>
    <lineage>
        <taxon>Bacteria</taxon>
        <taxon>Bacillati</taxon>
        <taxon>Bacillota</taxon>
        <taxon>Bacilli</taxon>
        <taxon>Bacillales</taxon>
        <taxon>Paenibacillaceae</taxon>
        <taxon>Paenibacillus</taxon>
    </lineage>
</organism>
<dbReference type="PIRSF" id="PIRSF001092">
    <property type="entry name" value="Alpha-L-fucosidase"/>
    <property type="match status" value="1"/>
</dbReference>
<dbReference type="SUPFAM" id="SSF51445">
    <property type="entry name" value="(Trans)glycosidases"/>
    <property type="match status" value="1"/>
</dbReference>
<evidence type="ECO:0000256" key="6">
    <source>
        <dbReference type="ARBA" id="ARBA00023295"/>
    </source>
</evidence>
<accession>A0ABW4YGD5</accession>
<keyword evidence="4" id="KW-0732">Signal</keyword>
<proteinExistence type="inferred from homology"/>
<dbReference type="EMBL" id="JBHUHO010000007">
    <property type="protein sequence ID" value="MFD2114559.1"/>
    <property type="molecule type" value="Genomic_DNA"/>
</dbReference>
<comment type="function">
    <text evidence="1">Alpha-L-fucosidase is responsible for hydrolyzing the alpha-1,6-linked fucose joined to the reducing-end N-acetylglucosamine of the carbohydrate moieties of glycoproteins.</text>
</comment>
<evidence type="ECO:0000259" key="7">
    <source>
        <dbReference type="Pfam" id="PF01120"/>
    </source>
</evidence>
<dbReference type="Gene3D" id="3.20.20.80">
    <property type="entry name" value="Glycosidases"/>
    <property type="match status" value="1"/>
</dbReference>
<keyword evidence="5" id="KW-0378">Hydrolase</keyword>
<reference evidence="9" key="1">
    <citation type="journal article" date="2019" name="Int. J. Syst. Evol. Microbiol.">
        <title>The Global Catalogue of Microorganisms (GCM) 10K type strain sequencing project: providing services to taxonomists for standard genome sequencing and annotation.</title>
        <authorList>
            <consortium name="The Broad Institute Genomics Platform"/>
            <consortium name="The Broad Institute Genome Sequencing Center for Infectious Disease"/>
            <person name="Wu L."/>
            <person name="Ma J."/>
        </authorList>
    </citation>
    <scope>NUCLEOTIDE SEQUENCE [LARGE SCALE GENOMIC DNA]</scope>
    <source>
        <strain evidence="9">GH52</strain>
    </source>
</reference>
<dbReference type="InterPro" id="IPR017853">
    <property type="entry name" value="GH"/>
</dbReference>
<dbReference type="SMART" id="SM00812">
    <property type="entry name" value="Alpha_L_fucos"/>
    <property type="match status" value="1"/>
</dbReference>
<evidence type="ECO:0000313" key="9">
    <source>
        <dbReference type="Proteomes" id="UP001597362"/>
    </source>
</evidence>
<protein>
    <recommendedName>
        <fullName evidence="3">alpha-L-fucosidase</fullName>
        <ecNumber evidence="3">3.2.1.51</ecNumber>
    </recommendedName>
</protein>
<dbReference type="RefSeq" id="WP_377769572.1">
    <property type="nucleotide sequence ID" value="NZ_JBHUHO010000007.1"/>
</dbReference>
<dbReference type="InterPro" id="IPR016286">
    <property type="entry name" value="FUC_metazoa-typ"/>
</dbReference>
<evidence type="ECO:0000256" key="3">
    <source>
        <dbReference type="ARBA" id="ARBA00012662"/>
    </source>
</evidence>
<sequence length="437" mass="51391">MLWDVEPTIGDSNWFTRDRFGMYIHWGLYSLGARHEWLKGREFMTNEQYNKYFKRFDPDLYDPQLWAQLAKDAGMKYMVVTTKHHEGFSLWDTKHSDYKATNTPAGRDLLRPMLDAFREQDIRTGLYYSLLDWYHPHYTVDVKHPLRYNKEFLAQQSERDWQKYLDFMFAQTEELLTDYGKIDVMFYDFSIPSLEGFPAKGKEEWQSEKLVKMIRKLQPQLLLNDRLQVPADITTPEQYQPREWIKVNGKRVVWEACHTFSGSWGYYRDEETWKSVDTLIKMLVDTVGKGGNLLLNVGPTGRGEIDERAVDRLKGMGEWMRRHDRSIYGCTAAPDSLPCPEDCRFTYNPETNRLYIHIFSWPFKNLHLTGFSGKVEYAQLLHDASEIRMTEGKREMTMEAGAFNEGRPEDMLTLSLPVKKPNVTVPVIELFLKDGVF</sequence>
<evidence type="ECO:0000256" key="2">
    <source>
        <dbReference type="ARBA" id="ARBA00007951"/>
    </source>
</evidence>
<keyword evidence="6" id="KW-0326">Glycosidase</keyword>
<evidence type="ECO:0000256" key="4">
    <source>
        <dbReference type="ARBA" id="ARBA00022729"/>
    </source>
</evidence>
<dbReference type="Proteomes" id="UP001597362">
    <property type="component" value="Unassembled WGS sequence"/>
</dbReference>
<dbReference type="EC" id="3.2.1.51" evidence="3"/>
<name>A0ABW4YGD5_9BACL</name>
<gene>
    <name evidence="8" type="ORF">ACFSJH_02210</name>
</gene>